<dbReference type="Proteomes" id="UP000577386">
    <property type="component" value="Unassembled WGS sequence"/>
</dbReference>
<keyword evidence="2" id="KW-0732">Signal</keyword>
<feature type="chain" id="PRO_5031506078" description="Secreted protein" evidence="2">
    <location>
        <begin position="39"/>
        <end position="254"/>
    </location>
</feature>
<evidence type="ECO:0008006" key="5">
    <source>
        <dbReference type="Google" id="ProtNLM"/>
    </source>
</evidence>
<name>A0A7W3NQ18_STRMR</name>
<dbReference type="AlphaFoldDB" id="A0A7W3NQ18"/>
<evidence type="ECO:0000313" key="3">
    <source>
        <dbReference type="EMBL" id="MBA9054620.1"/>
    </source>
</evidence>
<feature type="compositionally biased region" description="Gly residues" evidence="1">
    <location>
        <begin position="120"/>
        <end position="132"/>
    </location>
</feature>
<feature type="compositionally biased region" description="Low complexity" evidence="1">
    <location>
        <begin position="81"/>
        <end position="91"/>
    </location>
</feature>
<comment type="caution">
    <text evidence="3">The sequence shown here is derived from an EMBL/GenBank/DDBJ whole genome shotgun (WGS) entry which is preliminary data.</text>
</comment>
<organism evidence="3 4">
    <name type="scientific">Streptomyces murinus</name>
    <dbReference type="NCBI Taxonomy" id="33900"/>
    <lineage>
        <taxon>Bacteria</taxon>
        <taxon>Bacillati</taxon>
        <taxon>Actinomycetota</taxon>
        <taxon>Actinomycetes</taxon>
        <taxon>Kitasatosporales</taxon>
        <taxon>Streptomycetaceae</taxon>
        <taxon>Streptomyces</taxon>
    </lineage>
</organism>
<feature type="compositionally biased region" description="Low complexity" evidence="1">
    <location>
        <begin position="107"/>
        <end position="119"/>
    </location>
</feature>
<evidence type="ECO:0000256" key="1">
    <source>
        <dbReference type="SAM" id="MobiDB-lite"/>
    </source>
</evidence>
<feature type="signal peptide" evidence="2">
    <location>
        <begin position="1"/>
        <end position="38"/>
    </location>
</feature>
<accession>A0A7W3NQ18</accession>
<evidence type="ECO:0000313" key="4">
    <source>
        <dbReference type="Proteomes" id="UP000577386"/>
    </source>
</evidence>
<dbReference type="GeneID" id="93982365"/>
<protein>
    <recommendedName>
        <fullName evidence="5">Secreted protein</fullName>
    </recommendedName>
</protein>
<proteinExistence type="predicted"/>
<dbReference type="RefSeq" id="WP_182776121.1">
    <property type="nucleotide sequence ID" value="NZ_BAAAHW010000037.1"/>
</dbReference>
<gene>
    <name evidence="3" type="ORF">HDA42_003798</name>
</gene>
<evidence type="ECO:0000256" key="2">
    <source>
        <dbReference type="SAM" id="SignalP"/>
    </source>
</evidence>
<dbReference type="EMBL" id="JACJIJ010000002">
    <property type="protein sequence ID" value="MBA9054620.1"/>
    <property type="molecule type" value="Genomic_DNA"/>
</dbReference>
<sequence length="254" mass="24844">MLRHGTLRTTTWSPGRRRALAGASAAVVCLGAALGACAGSGGGGGYVAVGGAGRTGPVDASPTGSVTMIPLDGPKGGGTTPPGTTGSPSGATGSGPGLAQADGGSVPSTPDQPSPTGTSTGSGAGASPGAGDGRTTHAPAPPDPTPVPTTPPAPAALSWGEPVTADGDQRWCQKVTVDFRNSGGTAVRSGSVTFGTHVIGALGIDWSTVRTSEALPVPIGAGARTDHTWTVCLDAWRVPLGMHIETRDLSVQWK</sequence>
<feature type="compositionally biased region" description="Pro residues" evidence="1">
    <location>
        <begin position="139"/>
        <end position="154"/>
    </location>
</feature>
<feature type="region of interest" description="Disordered" evidence="1">
    <location>
        <begin position="58"/>
        <end position="163"/>
    </location>
</feature>
<reference evidence="3 4" key="1">
    <citation type="submission" date="2020-08" db="EMBL/GenBank/DDBJ databases">
        <title>Sequencing the genomes of 1000 actinobacteria strains.</title>
        <authorList>
            <person name="Klenk H.-P."/>
        </authorList>
    </citation>
    <scope>NUCLEOTIDE SEQUENCE [LARGE SCALE GENOMIC DNA]</scope>
    <source>
        <strain evidence="3 4">DSM 41827</strain>
    </source>
</reference>
<keyword evidence="4" id="KW-1185">Reference proteome</keyword>